<dbReference type="Pfam" id="PF02632">
    <property type="entry name" value="BioY"/>
    <property type="match status" value="1"/>
</dbReference>
<accession>A0ABR7N030</accession>
<keyword evidence="5" id="KW-1185">Reference proteome</keyword>
<feature type="transmembrane region" description="Helical" evidence="3">
    <location>
        <begin position="103"/>
        <end position="122"/>
    </location>
</feature>
<name>A0ABR7N030_9FIRM</name>
<dbReference type="PANTHER" id="PTHR34295:SF1">
    <property type="entry name" value="BIOTIN TRANSPORTER BIOY"/>
    <property type="match status" value="1"/>
</dbReference>
<evidence type="ECO:0000256" key="3">
    <source>
        <dbReference type="SAM" id="Phobius"/>
    </source>
</evidence>
<evidence type="ECO:0000313" key="5">
    <source>
        <dbReference type="Proteomes" id="UP000606193"/>
    </source>
</evidence>
<dbReference type="EMBL" id="JACRSX010000002">
    <property type="protein sequence ID" value="MBC8561442.1"/>
    <property type="molecule type" value="Genomic_DNA"/>
</dbReference>
<feature type="transmembrane region" description="Helical" evidence="3">
    <location>
        <begin position="134"/>
        <end position="156"/>
    </location>
</feature>
<gene>
    <name evidence="4" type="ORF">H8704_02140</name>
</gene>
<keyword evidence="2 3" id="KW-0472">Membrane</keyword>
<reference evidence="4 5" key="1">
    <citation type="submission" date="2020-08" db="EMBL/GenBank/DDBJ databases">
        <title>Genome public.</title>
        <authorList>
            <person name="Liu C."/>
            <person name="Sun Q."/>
        </authorList>
    </citation>
    <scope>NUCLEOTIDE SEQUENCE [LARGE SCALE GENOMIC DNA]</scope>
    <source>
        <strain evidence="4 5">NSJ-37</strain>
    </source>
</reference>
<organism evidence="4 5">
    <name type="scientific">Jutongia huaianensis</name>
    <dbReference type="NCBI Taxonomy" id="2763668"/>
    <lineage>
        <taxon>Bacteria</taxon>
        <taxon>Bacillati</taxon>
        <taxon>Bacillota</taxon>
        <taxon>Clostridia</taxon>
        <taxon>Lachnospirales</taxon>
        <taxon>Lachnospiraceae</taxon>
        <taxon>Jutongia</taxon>
    </lineage>
</organism>
<protein>
    <recommendedName>
        <fullName evidence="2">Biotin transporter</fullName>
    </recommendedName>
</protein>
<comment type="subcellular location">
    <subcellularLocation>
        <location evidence="2">Cell membrane</location>
        <topology evidence="2">Multi-pass membrane protein</topology>
    </subcellularLocation>
</comment>
<dbReference type="PIRSF" id="PIRSF016661">
    <property type="entry name" value="BioY"/>
    <property type="match status" value="1"/>
</dbReference>
<evidence type="ECO:0000313" key="4">
    <source>
        <dbReference type="EMBL" id="MBC8561442.1"/>
    </source>
</evidence>
<dbReference type="Proteomes" id="UP000606193">
    <property type="component" value="Unassembled WGS sequence"/>
</dbReference>
<dbReference type="InterPro" id="IPR003784">
    <property type="entry name" value="BioY"/>
</dbReference>
<evidence type="ECO:0000256" key="2">
    <source>
        <dbReference type="PIRNR" id="PIRNR016661"/>
    </source>
</evidence>
<dbReference type="PANTHER" id="PTHR34295">
    <property type="entry name" value="BIOTIN TRANSPORTER BIOY"/>
    <property type="match status" value="1"/>
</dbReference>
<evidence type="ECO:0000256" key="1">
    <source>
        <dbReference type="ARBA" id="ARBA00010692"/>
    </source>
</evidence>
<keyword evidence="3" id="KW-0812">Transmembrane</keyword>
<dbReference type="Gene3D" id="1.10.1760.20">
    <property type="match status" value="1"/>
</dbReference>
<feature type="transmembrane region" description="Helical" evidence="3">
    <location>
        <begin position="22"/>
        <end position="39"/>
    </location>
</feature>
<keyword evidence="2" id="KW-0813">Transport</keyword>
<keyword evidence="3" id="KW-1133">Transmembrane helix</keyword>
<feature type="transmembrane region" description="Helical" evidence="3">
    <location>
        <begin position="69"/>
        <end position="91"/>
    </location>
</feature>
<proteinExistence type="inferred from homology"/>
<comment type="caution">
    <text evidence="4">The sequence shown here is derived from an EMBL/GenBank/DDBJ whole genome shotgun (WGS) entry which is preliminary data.</text>
</comment>
<keyword evidence="2" id="KW-1003">Cell membrane</keyword>
<comment type="similarity">
    <text evidence="1 2">Belongs to the BioY family.</text>
</comment>
<feature type="transmembrane region" description="Helical" evidence="3">
    <location>
        <begin position="46"/>
        <end position="63"/>
    </location>
</feature>
<sequence>MAMFAAILCVSAYISVPLPFTGYHVTFLNFIITLIALVFPLEQSLLISIVWLLLGAVGVPVFIGGNAGIGYLMGPLGGYTIAFILVALLLPLLRGAKYNRIRFTVVSVASVIFVDLFGMVWLKLMNHMPWKTAWFAGFFSFIILDLVKAVVVAQIVPAFHKIMQNQVQE</sequence>